<dbReference type="InterPro" id="IPR036249">
    <property type="entry name" value="Thioredoxin-like_sf"/>
</dbReference>
<evidence type="ECO:0000259" key="9">
    <source>
        <dbReference type="PROSITE" id="PS51352"/>
    </source>
</evidence>
<dbReference type="GO" id="GO:0016491">
    <property type="term" value="F:oxidoreductase activity"/>
    <property type="evidence" value="ECO:0007669"/>
    <property type="project" value="UniProtKB-KW"/>
</dbReference>
<comment type="caution">
    <text evidence="10">The sequence shown here is derived from an EMBL/GenBank/DDBJ whole genome shotgun (WGS) entry which is preliminary data.</text>
</comment>
<dbReference type="Gene3D" id="3.40.30.10">
    <property type="entry name" value="Glutaredoxin"/>
    <property type="match status" value="1"/>
</dbReference>
<comment type="similarity">
    <text evidence="2">Belongs to the glutaredoxin family.</text>
</comment>
<name>A0A8T4L3N3_9ARCH</name>
<keyword evidence="8" id="KW-0812">Transmembrane</keyword>
<evidence type="ECO:0000256" key="3">
    <source>
        <dbReference type="ARBA" id="ARBA00022729"/>
    </source>
</evidence>
<gene>
    <name evidence="10" type="ORF">J4224_03565</name>
</gene>
<evidence type="ECO:0000313" key="11">
    <source>
        <dbReference type="Proteomes" id="UP000683213"/>
    </source>
</evidence>
<keyword evidence="3" id="KW-0732">Signal</keyword>
<keyword evidence="4" id="KW-0560">Oxidoreductase</keyword>
<evidence type="ECO:0000256" key="1">
    <source>
        <dbReference type="ARBA" id="ARBA00005791"/>
    </source>
</evidence>
<sequence length="355" mass="38193">MVKMNLFSAYSYIGFGIIAIVLLSGFVLLSYQPKPNEEEALVTLHIEEDNSAQTFTATLSREKLFSEERVTLNFSPVGSSSDDKLKENNSIQFAVSKQMLLSASVIFSALLVSGAIFLVGSDLSGKVSGLATAVGGIEISGNTNPSGQTARTAPQESPEQIAPSPGAPEMKALLEGAAATVGNQNAEIILVEYSDYQCPFCRTWFSSSKGQLQSEYIDKGNVLFVYKDFPLSFHPMAQPYAEAARCAGDQGKYWEMHDKIFEEKNKYGQGTISNLTKDDIKAWATELGLNAAEFNSCFDSGKYSSAVQANFSEGSQLGVSGTPSFFIGTSNGTGQKIVGAQPYSVFKQAIDALLQ</sequence>
<evidence type="ECO:0000256" key="5">
    <source>
        <dbReference type="ARBA" id="ARBA00023157"/>
    </source>
</evidence>
<feature type="transmembrane region" description="Helical" evidence="8">
    <location>
        <begin position="12"/>
        <end position="31"/>
    </location>
</feature>
<protein>
    <submittedName>
        <fullName evidence="10">DsbA family protein</fullName>
    </submittedName>
</protein>
<dbReference type="InterPro" id="IPR012336">
    <property type="entry name" value="Thioredoxin-like_fold"/>
</dbReference>
<keyword evidence="6" id="KW-0676">Redox-active center</keyword>
<reference evidence="10" key="1">
    <citation type="submission" date="2021-03" db="EMBL/GenBank/DDBJ databases">
        <authorList>
            <person name="Jaffe A."/>
        </authorList>
    </citation>
    <scope>NUCLEOTIDE SEQUENCE</scope>
    <source>
        <strain evidence="10">RIFCSPHIGHO2_01_FULL_GW2011_AR10_43_9</strain>
    </source>
</reference>
<keyword evidence="8" id="KW-0472">Membrane</keyword>
<evidence type="ECO:0000256" key="8">
    <source>
        <dbReference type="SAM" id="Phobius"/>
    </source>
</evidence>
<dbReference type="Pfam" id="PF13462">
    <property type="entry name" value="Thioredoxin_4"/>
    <property type="match status" value="1"/>
</dbReference>
<dbReference type="PANTHER" id="PTHR13887:SF14">
    <property type="entry name" value="DISULFIDE BOND FORMATION PROTEIN D"/>
    <property type="match status" value="1"/>
</dbReference>
<dbReference type="AlphaFoldDB" id="A0A8T4L3N3"/>
<dbReference type="Proteomes" id="UP000683213">
    <property type="component" value="Unassembled WGS sequence"/>
</dbReference>
<evidence type="ECO:0000256" key="7">
    <source>
        <dbReference type="SAM" id="MobiDB-lite"/>
    </source>
</evidence>
<dbReference type="InterPro" id="IPR013766">
    <property type="entry name" value="Thioredoxin_domain"/>
</dbReference>
<dbReference type="PROSITE" id="PS51352">
    <property type="entry name" value="THIOREDOXIN_2"/>
    <property type="match status" value="1"/>
</dbReference>
<feature type="transmembrane region" description="Helical" evidence="8">
    <location>
        <begin position="99"/>
        <end position="120"/>
    </location>
</feature>
<keyword evidence="8" id="KW-1133">Transmembrane helix</keyword>
<evidence type="ECO:0000313" key="10">
    <source>
        <dbReference type="EMBL" id="MBS3059470.1"/>
    </source>
</evidence>
<dbReference type="PANTHER" id="PTHR13887">
    <property type="entry name" value="GLUTATHIONE S-TRANSFERASE KAPPA"/>
    <property type="match status" value="1"/>
</dbReference>
<proteinExistence type="inferred from homology"/>
<evidence type="ECO:0000256" key="4">
    <source>
        <dbReference type="ARBA" id="ARBA00023002"/>
    </source>
</evidence>
<feature type="domain" description="Thioredoxin" evidence="9">
    <location>
        <begin position="161"/>
        <end position="355"/>
    </location>
</feature>
<feature type="compositionally biased region" description="Polar residues" evidence="7">
    <location>
        <begin position="141"/>
        <end position="158"/>
    </location>
</feature>
<evidence type="ECO:0000256" key="6">
    <source>
        <dbReference type="ARBA" id="ARBA00023284"/>
    </source>
</evidence>
<dbReference type="SUPFAM" id="SSF52833">
    <property type="entry name" value="Thioredoxin-like"/>
    <property type="match status" value="1"/>
</dbReference>
<evidence type="ECO:0000256" key="2">
    <source>
        <dbReference type="ARBA" id="ARBA00007787"/>
    </source>
</evidence>
<dbReference type="EMBL" id="JAGVWF010000048">
    <property type="protein sequence ID" value="MBS3059470.1"/>
    <property type="molecule type" value="Genomic_DNA"/>
</dbReference>
<keyword evidence="5" id="KW-1015">Disulfide bond</keyword>
<organism evidence="10 11">
    <name type="scientific">Candidatus Iainarchaeum sp</name>
    <dbReference type="NCBI Taxonomy" id="3101447"/>
    <lineage>
        <taxon>Archaea</taxon>
        <taxon>Candidatus Iainarchaeota</taxon>
        <taxon>Candidatus Iainarchaeia</taxon>
        <taxon>Candidatus Iainarchaeales</taxon>
        <taxon>Candidatus Iainarchaeaceae</taxon>
        <taxon>Candidatus Iainarchaeum</taxon>
    </lineage>
</organism>
<reference evidence="10" key="2">
    <citation type="submission" date="2021-05" db="EMBL/GenBank/DDBJ databases">
        <title>Protein family content uncovers lineage relationships and bacterial pathway maintenance mechanisms in DPANN archaea.</title>
        <authorList>
            <person name="Castelle C.J."/>
            <person name="Meheust R."/>
            <person name="Jaffe A.L."/>
            <person name="Seitz K."/>
            <person name="Gong X."/>
            <person name="Baker B.J."/>
            <person name="Banfield J.F."/>
        </authorList>
    </citation>
    <scope>NUCLEOTIDE SEQUENCE</scope>
    <source>
        <strain evidence="10">RIFCSPHIGHO2_01_FULL_GW2011_AR10_43_9</strain>
    </source>
</reference>
<feature type="region of interest" description="Disordered" evidence="7">
    <location>
        <begin position="141"/>
        <end position="166"/>
    </location>
</feature>
<comment type="similarity">
    <text evidence="1">Belongs to the thioredoxin family. DsbA subfamily.</text>
</comment>
<accession>A0A8T4L3N3</accession>